<dbReference type="PANTHER" id="PTHR43065">
    <property type="entry name" value="SENSOR HISTIDINE KINASE"/>
    <property type="match status" value="1"/>
</dbReference>
<organism evidence="8 9">
    <name type="scientific">Sphingomonas olei</name>
    <dbReference type="NCBI Taxonomy" id="1886787"/>
    <lineage>
        <taxon>Bacteria</taxon>
        <taxon>Pseudomonadati</taxon>
        <taxon>Pseudomonadota</taxon>
        <taxon>Alphaproteobacteria</taxon>
        <taxon>Sphingomonadales</taxon>
        <taxon>Sphingomonadaceae</taxon>
        <taxon>Sphingomonas</taxon>
    </lineage>
</organism>
<feature type="transmembrane region" description="Helical" evidence="6">
    <location>
        <begin position="178"/>
        <end position="203"/>
    </location>
</feature>
<evidence type="ECO:0000313" key="9">
    <source>
        <dbReference type="Proteomes" id="UP000308038"/>
    </source>
</evidence>
<evidence type="ECO:0000256" key="4">
    <source>
        <dbReference type="ARBA" id="ARBA00022840"/>
    </source>
</evidence>
<evidence type="ECO:0000256" key="3">
    <source>
        <dbReference type="ARBA" id="ARBA00022777"/>
    </source>
</evidence>
<dbReference type="GO" id="GO:0016301">
    <property type="term" value="F:kinase activity"/>
    <property type="evidence" value="ECO:0007669"/>
    <property type="project" value="UniProtKB-KW"/>
</dbReference>
<dbReference type="Gene3D" id="1.10.287.130">
    <property type="match status" value="1"/>
</dbReference>
<protein>
    <submittedName>
        <fullName evidence="8">Sensor histidine kinase</fullName>
    </submittedName>
</protein>
<dbReference type="InterPro" id="IPR036890">
    <property type="entry name" value="HATPase_C_sf"/>
</dbReference>
<keyword evidence="6" id="KW-1133">Transmembrane helix</keyword>
<dbReference type="Gene3D" id="3.30.565.10">
    <property type="entry name" value="Histidine kinase-like ATPase, C-terminal domain"/>
    <property type="match status" value="1"/>
</dbReference>
<feature type="transmembrane region" description="Helical" evidence="6">
    <location>
        <begin position="104"/>
        <end position="125"/>
    </location>
</feature>
<feature type="transmembrane region" description="Helical" evidence="6">
    <location>
        <begin position="145"/>
        <end position="166"/>
    </location>
</feature>
<evidence type="ECO:0000256" key="5">
    <source>
        <dbReference type="ARBA" id="ARBA00023012"/>
    </source>
</evidence>
<dbReference type="PANTHER" id="PTHR43065:SF46">
    <property type="entry name" value="C4-DICARBOXYLATE TRANSPORT SENSOR PROTEIN DCTB"/>
    <property type="match status" value="1"/>
</dbReference>
<keyword evidence="6" id="KW-0812">Transmembrane</keyword>
<dbReference type="InterPro" id="IPR003594">
    <property type="entry name" value="HATPase_dom"/>
</dbReference>
<feature type="transmembrane region" description="Helical" evidence="6">
    <location>
        <begin position="72"/>
        <end position="92"/>
    </location>
</feature>
<dbReference type="InterPro" id="IPR005467">
    <property type="entry name" value="His_kinase_dom"/>
</dbReference>
<dbReference type="Proteomes" id="UP000308038">
    <property type="component" value="Unassembled WGS sequence"/>
</dbReference>
<evidence type="ECO:0000256" key="2">
    <source>
        <dbReference type="ARBA" id="ARBA00022741"/>
    </source>
</evidence>
<sequence length="544" mass="56839">MASRLLSFAPGERRAPVLAGLHPTASRLRTDALLLALYAAGFLLAHATAVRWGGDGYYSLWFPAAGLRFALLWRAGVRFTLPVAAVELAANLATGAVVLRGEDWALVVLSVIRPALAYGLAIYAVQWLTRGAKADDAFFAPPMPFALASVAAPFAAALAALPQALLRPELTGVADLRSVVLSLSAFTIGDLLGVLLVAPPLLWVADAVLAPSARPVRRPSPALLVEAFGVLLAGLGVAGGLAWIGLGLQPAPALVAIAWVGLRFGRVAAWAALLCVAAIVLPLSAGAMETGDRLQLHLGLATIAVAGYLAGSFADAQIQAREDLARRDRLLFQAERLKTLRAMSVAVIHEISQPLSTLSIEARHLHESAQGASPEVEKTAALIHAKATQLSDLVRRLRRYGGRAVDQPTPLPLTALFDSVLPLAGPEVTALGARITIEPLDADILIEGQEVELAQALVNLVRNAAQACGRGGEVVLSARKEGAMAIITVANRHRADLPPQPGMGVGTLVARAILEAHGGTLTRETGSDAMVRATITLPLIGVPE</sequence>
<dbReference type="Pfam" id="PF02518">
    <property type="entry name" value="HATPase_c"/>
    <property type="match status" value="1"/>
</dbReference>
<dbReference type="RefSeq" id="WP_136450910.1">
    <property type="nucleotide sequence ID" value="NZ_SSTI01000003.1"/>
</dbReference>
<dbReference type="SUPFAM" id="SSF55874">
    <property type="entry name" value="ATPase domain of HSP90 chaperone/DNA topoisomerase II/histidine kinase"/>
    <property type="match status" value="1"/>
</dbReference>
<keyword evidence="1" id="KW-0808">Transferase</keyword>
<feature type="transmembrane region" description="Helical" evidence="6">
    <location>
        <begin position="223"/>
        <end position="246"/>
    </location>
</feature>
<dbReference type="SMART" id="SM00387">
    <property type="entry name" value="HATPase_c"/>
    <property type="match status" value="1"/>
</dbReference>
<keyword evidence="4" id="KW-0067">ATP-binding</keyword>
<gene>
    <name evidence="8" type="ORF">E5988_04755</name>
</gene>
<proteinExistence type="predicted"/>
<feature type="transmembrane region" description="Helical" evidence="6">
    <location>
        <begin position="267"/>
        <end position="288"/>
    </location>
</feature>
<evidence type="ECO:0000259" key="7">
    <source>
        <dbReference type="PROSITE" id="PS50109"/>
    </source>
</evidence>
<keyword evidence="9" id="KW-1185">Reference proteome</keyword>
<keyword evidence="6" id="KW-0472">Membrane</keyword>
<evidence type="ECO:0000256" key="1">
    <source>
        <dbReference type="ARBA" id="ARBA00022679"/>
    </source>
</evidence>
<dbReference type="PROSITE" id="PS50109">
    <property type="entry name" value="HIS_KIN"/>
    <property type="match status" value="1"/>
</dbReference>
<reference evidence="8 9" key="1">
    <citation type="submission" date="2019-04" db="EMBL/GenBank/DDBJ databases">
        <title>Microbes associate with the intestines of laboratory mice.</title>
        <authorList>
            <person name="Navarre W."/>
            <person name="Wong E."/>
            <person name="Huang K.C."/>
            <person name="Tropini C."/>
            <person name="Ng K."/>
            <person name="Yu B."/>
        </authorList>
    </citation>
    <scope>NUCLEOTIDE SEQUENCE [LARGE SCALE GENOMIC DNA]</scope>
    <source>
        <strain evidence="8 9">NM83_B4-11</strain>
    </source>
</reference>
<evidence type="ECO:0000313" key="8">
    <source>
        <dbReference type="EMBL" id="THG40908.1"/>
    </source>
</evidence>
<keyword evidence="2" id="KW-0547">Nucleotide-binding</keyword>
<comment type="caution">
    <text evidence="8">The sequence shown here is derived from an EMBL/GenBank/DDBJ whole genome shotgun (WGS) entry which is preliminary data.</text>
</comment>
<feature type="transmembrane region" description="Helical" evidence="6">
    <location>
        <begin position="32"/>
        <end position="52"/>
    </location>
</feature>
<keyword evidence="5" id="KW-0902">Two-component regulatory system</keyword>
<feature type="domain" description="Histidine kinase" evidence="7">
    <location>
        <begin position="346"/>
        <end position="541"/>
    </location>
</feature>
<name>A0ABY2QJ28_9SPHN</name>
<evidence type="ECO:0000256" key="6">
    <source>
        <dbReference type="SAM" id="Phobius"/>
    </source>
</evidence>
<dbReference type="EMBL" id="SSTI01000003">
    <property type="protein sequence ID" value="THG40908.1"/>
    <property type="molecule type" value="Genomic_DNA"/>
</dbReference>
<keyword evidence="3 8" id="KW-0418">Kinase</keyword>
<accession>A0ABY2QJ28</accession>